<protein>
    <submittedName>
        <fullName evidence="3">Response regulator receiver domain-containing protein</fullName>
    </submittedName>
</protein>
<dbReference type="PANTHER" id="PTHR44520:SF2">
    <property type="entry name" value="RESPONSE REGULATOR RCP1"/>
    <property type="match status" value="1"/>
</dbReference>
<dbReference type="OrthoDB" id="1121174at2"/>
<feature type="modified residue" description="4-aspartylphosphate" evidence="1">
    <location>
        <position position="65"/>
    </location>
</feature>
<dbReference type="RefSeq" id="WP_121201592.1">
    <property type="nucleotide sequence ID" value="NZ_RBKU01000001.1"/>
</dbReference>
<dbReference type="Gene3D" id="3.40.50.2300">
    <property type="match status" value="1"/>
</dbReference>
<keyword evidence="1" id="KW-0597">Phosphoprotein</keyword>
<dbReference type="AlphaFoldDB" id="A0A495JB19"/>
<proteinExistence type="predicted"/>
<reference evidence="3 4" key="1">
    <citation type="submission" date="2018-10" db="EMBL/GenBank/DDBJ databases">
        <title>Genomic Encyclopedia of Archaeal and Bacterial Type Strains, Phase II (KMG-II): from individual species to whole genera.</title>
        <authorList>
            <person name="Goeker M."/>
        </authorList>
    </citation>
    <scope>NUCLEOTIDE SEQUENCE [LARGE SCALE GENOMIC DNA]</scope>
    <source>
        <strain evidence="3 4">DSM 18602</strain>
    </source>
</reference>
<dbReference type="InterPro" id="IPR052893">
    <property type="entry name" value="TCS_response_regulator"/>
</dbReference>
<sequence>MTIVKSINTVCLVDDDEIYIYGIKKLIELKQLCPNLIEFRNGKDAIDFLINPDNTEELPDVIFLDISMPIMDGWDFMESFSQIKPNLGKKITIYMVSSSINDDDINRAKNISDISDYVVKPITYDKLLELFRLAA</sequence>
<comment type="caution">
    <text evidence="3">The sequence shown here is derived from an EMBL/GenBank/DDBJ whole genome shotgun (WGS) entry which is preliminary data.</text>
</comment>
<dbReference type="EMBL" id="RBKU01000001">
    <property type="protein sequence ID" value="RKR85552.1"/>
    <property type="molecule type" value="Genomic_DNA"/>
</dbReference>
<dbReference type="SUPFAM" id="SSF52172">
    <property type="entry name" value="CheY-like"/>
    <property type="match status" value="1"/>
</dbReference>
<organism evidence="3 4">
    <name type="scientific">Mucilaginibacter gracilis</name>
    <dbReference type="NCBI Taxonomy" id="423350"/>
    <lineage>
        <taxon>Bacteria</taxon>
        <taxon>Pseudomonadati</taxon>
        <taxon>Bacteroidota</taxon>
        <taxon>Sphingobacteriia</taxon>
        <taxon>Sphingobacteriales</taxon>
        <taxon>Sphingobacteriaceae</taxon>
        <taxon>Mucilaginibacter</taxon>
    </lineage>
</organism>
<dbReference type="InterPro" id="IPR001789">
    <property type="entry name" value="Sig_transdc_resp-reg_receiver"/>
</dbReference>
<dbReference type="PANTHER" id="PTHR44520">
    <property type="entry name" value="RESPONSE REGULATOR RCP1-RELATED"/>
    <property type="match status" value="1"/>
</dbReference>
<evidence type="ECO:0000259" key="2">
    <source>
        <dbReference type="PROSITE" id="PS50110"/>
    </source>
</evidence>
<feature type="domain" description="Response regulatory" evidence="2">
    <location>
        <begin position="9"/>
        <end position="135"/>
    </location>
</feature>
<dbReference type="InterPro" id="IPR011006">
    <property type="entry name" value="CheY-like_superfamily"/>
</dbReference>
<evidence type="ECO:0000313" key="3">
    <source>
        <dbReference type="EMBL" id="RKR85552.1"/>
    </source>
</evidence>
<dbReference type="PROSITE" id="PS50110">
    <property type="entry name" value="RESPONSE_REGULATORY"/>
    <property type="match status" value="1"/>
</dbReference>
<accession>A0A495JB19</accession>
<dbReference type="Pfam" id="PF00072">
    <property type="entry name" value="Response_reg"/>
    <property type="match status" value="1"/>
</dbReference>
<keyword evidence="4" id="KW-1185">Reference proteome</keyword>
<name>A0A495JB19_9SPHI</name>
<dbReference type="GO" id="GO:0000160">
    <property type="term" value="P:phosphorelay signal transduction system"/>
    <property type="evidence" value="ECO:0007669"/>
    <property type="project" value="InterPro"/>
</dbReference>
<dbReference type="SMART" id="SM00448">
    <property type="entry name" value="REC"/>
    <property type="match status" value="1"/>
</dbReference>
<evidence type="ECO:0000256" key="1">
    <source>
        <dbReference type="PROSITE-ProRule" id="PRU00169"/>
    </source>
</evidence>
<dbReference type="Proteomes" id="UP000268007">
    <property type="component" value="Unassembled WGS sequence"/>
</dbReference>
<gene>
    <name evidence="3" type="ORF">BDD43_5823</name>
</gene>
<evidence type="ECO:0000313" key="4">
    <source>
        <dbReference type="Proteomes" id="UP000268007"/>
    </source>
</evidence>